<reference evidence="3 4" key="1">
    <citation type="submission" date="2018-03" db="EMBL/GenBank/DDBJ databases">
        <title>Genomic Encyclopedia of Archaeal and Bacterial Type Strains, Phase II (KMG-II): from individual species to whole genera.</title>
        <authorList>
            <person name="Goeker M."/>
        </authorList>
    </citation>
    <scope>NUCLEOTIDE SEQUENCE [LARGE SCALE GENOMIC DNA]</scope>
    <source>
        <strain evidence="3 4">DSM 101533</strain>
    </source>
</reference>
<dbReference type="AlphaFoldDB" id="A0A2T0W092"/>
<feature type="domain" description="Glycosyltransferase 2-like" evidence="2">
    <location>
        <begin position="5"/>
        <end position="91"/>
    </location>
</feature>
<comment type="caution">
    <text evidence="3">The sequence shown here is derived from an EMBL/GenBank/DDBJ whole genome shotgun (WGS) entry which is preliminary data.</text>
</comment>
<dbReference type="CDD" id="cd02511">
    <property type="entry name" value="Beta4Glucosyltransferase"/>
    <property type="match status" value="1"/>
</dbReference>
<name>A0A2T0W092_9RHOB</name>
<dbReference type="Gene3D" id="3.90.550.10">
    <property type="entry name" value="Spore Coat Polysaccharide Biosynthesis Protein SpsA, Chain A"/>
    <property type="match status" value="1"/>
</dbReference>
<gene>
    <name evidence="3" type="ORF">CLV80_104143</name>
</gene>
<dbReference type="PANTHER" id="PTHR43630">
    <property type="entry name" value="POLY-BETA-1,6-N-ACETYL-D-GLUCOSAMINE SYNTHASE"/>
    <property type="match status" value="1"/>
</dbReference>
<dbReference type="SUPFAM" id="SSF53448">
    <property type="entry name" value="Nucleotide-diphospho-sugar transferases"/>
    <property type="match status" value="1"/>
</dbReference>
<dbReference type="PANTHER" id="PTHR43630:SF2">
    <property type="entry name" value="GLYCOSYLTRANSFERASE"/>
    <property type="match status" value="1"/>
</dbReference>
<dbReference type="Pfam" id="PF00535">
    <property type="entry name" value="Glycos_transf_2"/>
    <property type="match status" value="1"/>
</dbReference>
<dbReference type="Proteomes" id="UP000238007">
    <property type="component" value="Unassembled WGS sequence"/>
</dbReference>
<dbReference type="EMBL" id="PVTP01000004">
    <property type="protein sequence ID" value="PRY78179.1"/>
    <property type="molecule type" value="Genomic_DNA"/>
</dbReference>
<evidence type="ECO:0000259" key="2">
    <source>
        <dbReference type="Pfam" id="PF00535"/>
    </source>
</evidence>
<protein>
    <submittedName>
        <fullName evidence="3">Glycosyltransferase involved in cell wall biosynthesis</fullName>
    </submittedName>
</protein>
<evidence type="ECO:0000313" key="3">
    <source>
        <dbReference type="EMBL" id="PRY78179.1"/>
    </source>
</evidence>
<dbReference type="InterPro" id="IPR029044">
    <property type="entry name" value="Nucleotide-diphossugar_trans"/>
</dbReference>
<dbReference type="RefSeq" id="WP_106356452.1">
    <property type="nucleotide sequence ID" value="NZ_PVTP01000004.1"/>
</dbReference>
<keyword evidence="3" id="KW-0808">Transferase</keyword>
<keyword evidence="4" id="KW-1185">Reference proteome</keyword>
<organism evidence="3 4">
    <name type="scientific">Yoonia maritima</name>
    <dbReference type="NCBI Taxonomy" id="1435347"/>
    <lineage>
        <taxon>Bacteria</taxon>
        <taxon>Pseudomonadati</taxon>
        <taxon>Pseudomonadota</taxon>
        <taxon>Alphaproteobacteria</taxon>
        <taxon>Rhodobacterales</taxon>
        <taxon>Paracoccaceae</taxon>
        <taxon>Yoonia</taxon>
    </lineage>
</organism>
<dbReference type="GO" id="GO:0016740">
    <property type="term" value="F:transferase activity"/>
    <property type="evidence" value="ECO:0007669"/>
    <property type="project" value="UniProtKB-KW"/>
</dbReference>
<evidence type="ECO:0000256" key="1">
    <source>
        <dbReference type="ARBA" id="ARBA00038494"/>
    </source>
</evidence>
<dbReference type="InterPro" id="IPR001173">
    <property type="entry name" value="Glyco_trans_2-like"/>
</dbReference>
<sequence>MTDLTVIILCKDEALHIERAVASVRGIATRVLVVDSGSTDDTVARARDAGAEVLFHPWTTHAQQFNWALDQVKGQGGWVLRLDADEFVTPALADEIAAGLPEVEGLYLRRSMRFLGQDVRYGGVFPIRILRLFRNGAGRAEDRWMDEHIVVNGVTADLKWVIVDDNRKPLDWWINKHNAYASREVIDILNREHSGAAPLANGGAKRWIKDNIYAHLPGGFRAGAYFFYRYVLRLGFLDGPPARSFHVLQGFWYRYLVDAKLAEVRRYMDETGGTPDEAIKAVLGIELQEEPSP</sequence>
<accession>A0A2T0W092</accession>
<proteinExistence type="inferred from homology"/>
<comment type="similarity">
    <text evidence="1">Belongs to the glycosyltransferase 2 family. WaaE/KdtX subfamily.</text>
</comment>
<evidence type="ECO:0000313" key="4">
    <source>
        <dbReference type="Proteomes" id="UP000238007"/>
    </source>
</evidence>
<dbReference type="OrthoDB" id="9815923at2"/>